<feature type="transmembrane region" description="Helical" evidence="1">
    <location>
        <begin position="6"/>
        <end position="26"/>
    </location>
</feature>
<keyword evidence="1" id="KW-1133">Transmembrane helix</keyword>
<dbReference type="InterPro" id="IPR008928">
    <property type="entry name" value="6-hairpin_glycosidase_sf"/>
</dbReference>
<keyword evidence="3" id="KW-1185">Reference proteome</keyword>
<keyword evidence="1" id="KW-0472">Membrane</keyword>
<proteinExistence type="predicted"/>
<dbReference type="AlphaFoldDB" id="D6XZP1"/>
<dbReference type="GO" id="GO:0005975">
    <property type="term" value="P:carbohydrate metabolic process"/>
    <property type="evidence" value="ECO:0007669"/>
    <property type="project" value="InterPro"/>
</dbReference>
<evidence type="ECO:0000313" key="2">
    <source>
        <dbReference type="EMBL" id="ADH98415.1"/>
    </source>
</evidence>
<evidence type="ECO:0000313" key="3">
    <source>
        <dbReference type="Proteomes" id="UP000000271"/>
    </source>
</evidence>
<gene>
    <name evidence="2" type="ordered locus">Bsel_0892</name>
</gene>
<evidence type="ECO:0008006" key="4">
    <source>
        <dbReference type="Google" id="ProtNLM"/>
    </source>
</evidence>
<accession>D6XZP1</accession>
<dbReference type="SUPFAM" id="SSF48208">
    <property type="entry name" value="Six-hairpin glycosidases"/>
    <property type="match status" value="1"/>
</dbReference>
<sequence length="330" mass="38228">MKRYGWLPVTLMALIIAGIAITVYWGEREAFMDREMWFGIVEDSYTSPTGLIRTYGRAPEEQYLSETVGLYLKQALHAEDETRFMKQVDVLKDEWLVWQEDDVFIPWKLKNGEKATVNALIDDLRIISVLREGAAFFQDAALEELAEDLFATIERLQLTEEGWLADFYDWTYGLSSERLILSYGQATQTQAYTTILREAADRMDPFIPLIYDRTEGTFLPQEEVHMVDQFLILIEMERQGLDTASFHEWLNQEWTNEGVISGRFRSADSSGNGIESVSVYVLMMTYAELRGDRDLADVADKRRTALSASFDNFEDVHFFDLYGFIEPFEY</sequence>
<evidence type="ECO:0000256" key="1">
    <source>
        <dbReference type="SAM" id="Phobius"/>
    </source>
</evidence>
<keyword evidence="1" id="KW-0812">Transmembrane</keyword>
<dbReference type="Gene3D" id="1.50.10.10">
    <property type="match status" value="1"/>
</dbReference>
<dbReference type="KEGG" id="bse:Bsel_0892"/>
<dbReference type="eggNOG" id="COG3405">
    <property type="taxonomic scope" value="Bacteria"/>
</dbReference>
<dbReference type="Proteomes" id="UP000000271">
    <property type="component" value="Chromosome"/>
</dbReference>
<reference evidence="2" key="1">
    <citation type="submission" date="2009-10" db="EMBL/GenBank/DDBJ databases">
        <title>Complete sequence of Bacillus selenitireducens MLS10.</title>
        <authorList>
            <consortium name="US DOE Joint Genome Institute"/>
            <person name="Lucas S."/>
            <person name="Copeland A."/>
            <person name="Lapidus A."/>
            <person name="Glavina del Rio T."/>
            <person name="Dalin E."/>
            <person name="Tice H."/>
            <person name="Bruce D."/>
            <person name="Goodwin L."/>
            <person name="Pitluck S."/>
            <person name="Sims D."/>
            <person name="Brettin T."/>
            <person name="Detter J.C."/>
            <person name="Han C."/>
            <person name="Larimer F."/>
            <person name="Land M."/>
            <person name="Hauser L."/>
            <person name="Kyrpides N."/>
            <person name="Ovchinnikova G."/>
            <person name="Stolz J."/>
        </authorList>
    </citation>
    <scope>NUCLEOTIDE SEQUENCE [LARGE SCALE GENOMIC DNA]</scope>
    <source>
        <strain evidence="2">MLS10</strain>
    </source>
</reference>
<dbReference type="OrthoDB" id="1779554at2"/>
<dbReference type="EMBL" id="CP001791">
    <property type="protein sequence ID" value="ADH98415.1"/>
    <property type="molecule type" value="Genomic_DNA"/>
</dbReference>
<name>D6XZP1_BACIE</name>
<protein>
    <recommendedName>
        <fullName evidence="4">Glycoside hydrolase family 8</fullName>
    </recommendedName>
</protein>
<dbReference type="RefSeq" id="WP_013171840.1">
    <property type="nucleotide sequence ID" value="NC_014219.1"/>
</dbReference>
<dbReference type="HOGENOM" id="CLU_062608_0_0_9"/>
<organism evidence="2 3">
    <name type="scientific">Bacillus selenitireducens (strain ATCC 700615 / DSM 15326 / MLS10)</name>
    <dbReference type="NCBI Taxonomy" id="439292"/>
    <lineage>
        <taxon>Bacteria</taxon>
        <taxon>Bacillati</taxon>
        <taxon>Bacillota</taxon>
        <taxon>Bacilli</taxon>
        <taxon>Bacillales</taxon>
        <taxon>Bacillaceae</taxon>
        <taxon>Salisediminibacterium</taxon>
    </lineage>
</organism>
<dbReference type="STRING" id="439292.Bsel_0892"/>
<dbReference type="InterPro" id="IPR012341">
    <property type="entry name" value="6hp_glycosidase-like_sf"/>
</dbReference>